<dbReference type="InterPro" id="IPR008983">
    <property type="entry name" value="Tumour_necrosis_fac-like_dom"/>
</dbReference>
<gene>
    <name evidence="2" type="ORF">IC621_24990</name>
</gene>
<dbReference type="EMBL" id="JACXAI010000055">
    <property type="protein sequence ID" value="MBD1383441.1"/>
    <property type="molecule type" value="Genomic_DNA"/>
</dbReference>
<comment type="caution">
    <text evidence="2">The sequence shown here is derived from an EMBL/GenBank/DDBJ whole genome shotgun (WGS) entry which is preliminary data.</text>
</comment>
<dbReference type="InterPro" id="IPR001073">
    <property type="entry name" value="C1q_dom"/>
</dbReference>
<protein>
    <submittedName>
        <fullName evidence="2">ABC transporter permease</fullName>
    </submittedName>
</protein>
<evidence type="ECO:0000259" key="1">
    <source>
        <dbReference type="Pfam" id="PF00386"/>
    </source>
</evidence>
<keyword evidence="3" id="KW-1185">Reference proteome</keyword>
<dbReference type="Pfam" id="PF00386">
    <property type="entry name" value="C1q"/>
    <property type="match status" value="1"/>
</dbReference>
<dbReference type="RefSeq" id="WP_191162616.1">
    <property type="nucleotide sequence ID" value="NZ_JACXAI010000055.1"/>
</dbReference>
<proteinExistence type="predicted"/>
<evidence type="ECO:0000313" key="2">
    <source>
        <dbReference type="EMBL" id="MBD1383441.1"/>
    </source>
</evidence>
<name>A0A926NL85_9BACI</name>
<reference evidence="2" key="1">
    <citation type="submission" date="2020-09" db="EMBL/GenBank/DDBJ databases">
        <title>A novel bacterium of genus Bacillus, isolated from South China Sea.</title>
        <authorList>
            <person name="Huang H."/>
            <person name="Mo K."/>
            <person name="Hu Y."/>
        </authorList>
    </citation>
    <scope>NUCLEOTIDE SEQUENCE</scope>
    <source>
        <strain evidence="2">IB182487</strain>
    </source>
</reference>
<dbReference type="Gene3D" id="2.60.120.40">
    <property type="match status" value="1"/>
</dbReference>
<dbReference type="SUPFAM" id="SSF49842">
    <property type="entry name" value="TNF-like"/>
    <property type="match status" value="1"/>
</dbReference>
<accession>A0A926NL85</accession>
<sequence>MGIRKECKCKSSAFRAVNTATSIPFPVANTFGRVLFSNEQFDLANEYNPATSTFVAKTAGIYFFTSAIIFRPNNLNVDYEVQLQFTVNGSAPDVEVDYTGFNAAIFNVVEVNDILRLNAGDRVEVIALSTTPGSILADSRVRFAGARFPSPTA</sequence>
<organism evidence="2 3">
    <name type="scientific">Metabacillus arenae</name>
    <dbReference type="NCBI Taxonomy" id="2771434"/>
    <lineage>
        <taxon>Bacteria</taxon>
        <taxon>Bacillati</taxon>
        <taxon>Bacillota</taxon>
        <taxon>Bacilli</taxon>
        <taxon>Bacillales</taxon>
        <taxon>Bacillaceae</taxon>
        <taxon>Metabacillus</taxon>
    </lineage>
</organism>
<dbReference type="Proteomes" id="UP000626844">
    <property type="component" value="Unassembled WGS sequence"/>
</dbReference>
<feature type="domain" description="C1q" evidence="1">
    <location>
        <begin position="25"/>
        <end position="125"/>
    </location>
</feature>
<dbReference type="AlphaFoldDB" id="A0A926NL85"/>
<evidence type="ECO:0000313" key="3">
    <source>
        <dbReference type="Proteomes" id="UP000626844"/>
    </source>
</evidence>